<feature type="transmembrane region" description="Helical" evidence="2">
    <location>
        <begin position="20"/>
        <end position="39"/>
    </location>
</feature>
<evidence type="ECO:0000256" key="1">
    <source>
        <dbReference type="SAM" id="MobiDB-lite"/>
    </source>
</evidence>
<reference evidence="4" key="1">
    <citation type="submission" date="2016-02" db="EMBL/GenBank/DDBJ databases">
        <authorList>
            <person name="Kaur G."/>
            <person name="Nair G.R."/>
            <person name="Mayilraj S."/>
        </authorList>
    </citation>
    <scope>NUCLEOTIDE SEQUENCE [LARGE SCALE GENOMIC DNA]</scope>
    <source>
        <strain evidence="4">GA-15</strain>
    </source>
</reference>
<protein>
    <submittedName>
        <fullName evidence="3">Uncharacterized protein</fullName>
    </submittedName>
</protein>
<keyword evidence="2" id="KW-0472">Membrane</keyword>
<sequence length="99" mass="10790">MTYSAHAQSTLTDTSWWDSTFKIGLIIAIILGLFIGQGIMGKMGGAIIVVVVWCLIYWPLFFIGGIIGTAAESYADNQSEQTEIPTHSDPAFMPSYESP</sequence>
<dbReference type="Proteomes" id="UP000076947">
    <property type="component" value="Unassembled WGS sequence"/>
</dbReference>
<comment type="caution">
    <text evidence="3">The sequence shown here is derived from an EMBL/GenBank/DDBJ whole genome shotgun (WGS) entry which is preliminary data.</text>
</comment>
<name>A0A177IP67_9CORY</name>
<evidence type="ECO:0000313" key="3">
    <source>
        <dbReference type="EMBL" id="OAH29785.1"/>
    </source>
</evidence>
<dbReference type="RefSeq" id="WP_066839334.1">
    <property type="nucleotide sequence ID" value="NZ_CAMNZH010000175.1"/>
</dbReference>
<organism evidence="3 4">
    <name type="scientific">Corynebacterium stationis</name>
    <dbReference type="NCBI Taxonomy" id="1705"/>
    <lineage>
        <taxon>Bacteria</taxon>
        <taxon>Bacillati</taxon>
        <taxon>Actinomycetota</taxon>
        <taxon>Actinomycetes</taxon>
        <taxon>Mycobacteriales</taxon>
        <taxon>Corynebacteriaceae</taxon>
        <taxon>Corynebacterium</taxon>
    </lineage>
</organism>
<gene>
    <name evidence="3" type="ORF">AYJ05_11535</name>
</gene>
<feature type="region of interest" description="Disordered" evidence="1">
    <location>
        <begin position="78"/>
        <end position="99"/>
    </location>
</feature>
<dbReference type="AlphaFoldDB" id="A0A177IP67"/>
<keyword evidence="4" id="KW-1185">Reference proteome</keyword>
<accession>A0A177IP67</accession>
<proteinExistence type="predicted"/>
<dbReference type="EMBL" id="LSTQ01000011">
    <property type="protein sequence ID" value="OAH29785.1"/>
    <property type="molecule type" value="Genomic_DNA"/>
</dbReference>
<keyword evidence="2" id="KW-0812">Transmembrane</keyword>
<keyword evidence="2" id="KW-1133">Transmembrane helix</keyword>
<dbReference type="OrthoDB" id="10010933at2"/>
<feature type="transmembrane region" description="Helical" evidence="2">
    <location>
        <begin position="46"/>
        <end position="67"/>
    </location>
</feature>
<evidence type="ECO:0000256" key="2">
    <source>
        <dbReference type="SAM" id="Phobius"/>
    </source>
</evidence>
<evidence type="ECO:0000313" key="4">
    <source>
        <dbReference type="Proteomes" id="UP000076947"/>
    </source>
</evidence>